<dbReference type="InterPro" id="IPR008144">
    <property type="entry name" value="Guanylate_kin-like_dom"/>
</dbReference>
<evidence type="ECO:0000256" key="7">
    <source>
        <dbReference type="ARBA" id="ARBA00022679"/>
    </source>
</evidence>
<organism evidence="15 16">
    <name type="scientific">Natronoflexus pectinivorans</name>
    <dbReference type="NCBI Taxonomy" id="682526"/>
    <lineage>
        <taxon>Bacteria</taxon>
        <taxon>Pseudomonadati</taxon>
        <taxon>Bacteroidota</taxon>
        <taxon>Bacteroidia</taxon>
        <taxon>Marinilabiliales</taxon>
        <taxon>Marinilabiliaceae</taxon>
        <taxon>Natronoflexus</taxon>
    </lineage>
</organism>
<dbReference type="PROSITE" id="PS00856">
    <property type="entry name" value="GUANYLATE_KINASE_1"/>
    <property type="match status" value="1"/>
</dbReference>
<dbReference type="CDD" id="cd00071">
    <property type="entry name" value="GMPK"/>
    <property type="match status" value="1"/>
</dbReference>
<evidence type="ECO:0000256" key="3">
    <source>
        <dbReference type="ARBA" id="ARBA00005790"/>
    </source>
</evidence>
<evidence type="ECO:0000256" key="2">
    <source>
        <dbReference type="ARBA" id="ARBA00004496"/>
    </source>
</evidence>
<keyword evidence="9 13" id="KW-0418">Kinase</keyword>
<keyword evidence="10 13" id="KW-0067">ATP-binding</keyword>
<evidence type="ECO:0000256" key="13">
    <source>
        <dbReference type="HAMAP-Rule" id="MF_00328"/>
    </source>
</evidence>
<protein>
    <recommendedName>
        <fullName evidence="5 13">Guanylate kinase</fullName>
        <ecNumber evidence="4 13">2.7.4.8</ecNumber>
    </recommendedName>
    <alternativeName>
        <fullName evidence="11 13">GMP kinase</fullName>
    </alternativeName>
</protein>
<keyword evidence="16" id="KW-1185">Reference proteome</keyword>
<dbReference type="Proteomes" id="UP000295221">
    <property type="component" value="Unassembled WGS sequence"/>
</dbReference>
<evidence type="ECO:0000313" key="16">
    <source>
        <dbReference type="Proteomes" id="UP000295221"/>
    </source>
</evidence>
<evidence type="ECO:0000256" key="10">
    <source>
        <dbReference type="ARBA" id="ARBA00022840"/>
    </source>
</evidence>
<evidence type="ECO:0000313" key="15">
    <source>
        <dbReference type="EMBL" id="TCO03638.1"/>
    </source>
</evidence>
<gene>
    <name evidence="13" type="primary">gmk</name>
    <name evidence="15" type="ORF">EV194_12015</name>
</gene>
<dbReference type="SUPFAM" id="SSF52540">
    <property type="entry name" value="P-loop containing nucleoside triphosphate hydrolases"/>
    <property type="match status" value="1"/>
</dbReference>
<keyword evidence="7 13" id="KW-0808">Transferase</keyword>
<evidence type="ECO:0000256" key="5">
    <source>
        <dbReference type="ARBA" id="ARBA00016296"/>
    </source>
</evidence>
<dbReference type="InterPro" id="IPR017665">
    <property type="entry name" value="Guanylate_kinase"/>
</dbReference>
<dbReference type="EC" id="2.7.4.8" evidence="4 13"/>
<sequence length="193" mass="21810">MQKGKLIIFSAPSGSGKTTIVKHLLSKKLNLAFSVSATSRSPRINEKNGVDYHFLSNEEFQTKVANDEFLEWEEVYQGTCYGTLKSEVERLRNQGKNVVFDVDVVGGVNIKQYYGDEALAIFIQPPSVDELRRRLIVRNTDAPEVIEKRVAKAEKELTYSNSFDKIVVNDILEKACDEVESLVKTFVLTNTEQ</sequence>
<comment type="subcellular location">
    <subcellularLocation>
        <location evidence="2 13">Cytoplasm</location>
    </subcellularLocation>
</comment>
<dbReference type="PANTHER" id="PTHR23117">
    <property type="entry name" value="GUANYLATE KINASE-RELATED"/>
    <property type="match status" value="1"/>
</dbReference>
<evidence type="ECO:0000256" key="11">
    <source>
        <dbReference type="ARBA" id="ARBA00030128"/>
    </source>
</evidence>
<comment type="catalytic activity">
    <reaction evidence="12 13">
        <text>GMP + ATP = GDP + ADP</text>
        <dbReference type="Rhea" id="RHEA:20780"/>
        <dbReference type="ChEBI" id="CHEBI:30616"/>
        <dbReference type="ChEBI" id="CHEBI:58115"/>
        <dbReference type="ChEBI" id="CHEBI:58189"/>
        <dbReference type="ChEBI" id="CHEBI:456216"/>
        <dbReference type="EC" id="2.7.4.8"/>
    </reaction>
</comment>
<evidence type="ECO:0000256" key="9">
    <source>
        <dbReference type="ARBA" id="ARBA00022777"/>
    </source>
</evidence>
<dbReference type="GO" id="GO:0005524">
    <property type="term" value="F:ATP binding"/>
    <property type="evidence" value="ECO:0007669"/>
    <property type="project" value="UniProtKB-UniRule"/>
</dbReference>
<evidence type="ECO:0000259" key="14">
    <source>
        <dbReference type="PROSITE" id="PS50052"/>
    </source>
</evidence>
<dbReference type="PANTHER" id="PTHR23117:SF13">
    <property type="entry name" value="GUANYLATE KINASE"/>
    <property type="match status" value="1"/>
</dbReference>
<keyword evidence="8 13" id="KW-0547">Nucleotide-binding</keyword>
<dbReference type="Gene3D" id="3.40.50.300">
    <property type="entry name" value="P-loop containing nucleotide triphosphate hydrolases"/>
    <property type="match status" value="1"/>
</dbReference>
<evidence type="ECO:0000256" key="1">
    <source>
        <dbReference type="ARBA" id="ARBA00003531"/>
    </source>
</evidence>
<keyword evidence="6 13" id="KW-0963">Cytoplasm</keyword>
<dbReference type="EMBL" id="SLWK01000020">
    <property type="protein sequence ID" value="TCO03638.1"/>
    <property type="molecule type" value="Genomic_DNA"/>
</dbReference>
<comment type="similarity">
    <text evidence="3 13">Belongs to the guanylate kinase family.</text>
</comment>
<dbReference type="AlphaFoldDB" id="A0A4R2G775"/>
<name>A0A4R2G775_9BACT</name>
<dbReference type="RefSeq" id="WP_132435447.1">
    <property type="nucleotide sequence ID" value="NZ_SLWK01000020.1"/>
</dbReference>
<evidence type="ECO:0000256" key="6">
    <source>
        <dbReference type="ARBA" id="ARBA00022490"/>
    </source>
</evidence>
<dbReference type="SMART" id="SM00072">
    <property type="entry name" value="GuKc"/>
    <property type="match status" value="1"/>
</dbReference>
<proteinExistence type="inferred from homology"/>
<dbReference type="NCBIfam" id="TIGR03263">
    <property type="entry name" value="guanyl_kin"/>
    <property type="match status" value="1"/>
</dbReference>
<dbReference type="Gene3D" id="3.30.63.10">
    <property type="entry name" value="Guanylate Kinase phosphate binding domain"/>
    <property type="match status" value="1"/>
</dbReference>
<evidence type="ECO:0000256" key="4">
    <source>
        <dbReference type="ARBA" id="ARBA00012961"/>
    </source>
</evidence>
<dbReference type="GO" id="GO:0005829">
    <property type="term" value="C:cytosol"/>
    <property type="evidence" value="ECO:0007669"/>
    <property type="project" value="TreeGrafter"/>
</dbReference>
<dbReference type="HAMAP" id="MF_00328">
    <property type="entry name" value="Guanylate_kinase"/>
    <property type="match status" value="1"/>
</dbReference>
<reference evidence="15 16" key="1">
    <citation type="submission" date="2019-03" db="EMBL/GenBank/DDBJ databases">
        <title>Genomic Encyclopedia of Type Strains, Phase IV (KMG-IV): sequencing the most valuable type-strain genomes for metagenomic binning, comparative biology and taxonomic classification.</title>
        <authorList>
            <person name="Goeker M."/>
        </authorList>
    </citation>
    <scope>NUCLEOTIDE SEQUENCE [LARGE SCALE GENOMIC DNA]</scope>
    <source>
        <strain evidence="15 16">DSM 24179</strain>
    </source>
</reference>
<dbReference type="FunFam" id="3.30.63.10:FF:000005">
    <property type="entry name" value="Guanylate kinase"/>
    <property type="match status" value="1"/>
</dbReference>
<dbReference type="InterPro" id="IPR020590">
    <property type="entry name" value="Guanylate_kinase_CS"/>
</dbReference>
<feature type="binding site" evidence="13">
    <location>
        <begin position="11"/>
        <end position="18"/>
    </location>
    <ligand>
        <name>ATP</name>
        <dbReference type="ChEBI" id="CHEBI:30616"/>
    </ligand>
</feature>
<dbReference type="InterPro" id="IPR008145">
    <property type="entry name" value="GK/Ca_channel_bsu"/>
</dbReference>
<dbReference type="PROSITE" id="PS50052">
    <property type="entry name" value="GUANYLATE_KINASE_2"/>
    <property type="match status" value="1"/>
</dbReference>
<dbReference type="GO" id="GO:0004385">
    <property type="term" value="F:GMP kinase activity"/>
    <property type="evidence" value="ECO:0007669"/>
    <property type="project" value="UniProtKB-UniRule"/>
</dbReference>
<dbReference type="Pfam" id="PF00625">
    <property type="entry name" value="Guanylate_kin"/>
    <property type="match status" value="1"/>
</dbReference>
<comment type="function">
    <text evidence="1 13">Essential for recycling GMP and indirectly, cGMP.</text>
</comment>
<dbReference type="OrthoDB" id="9808150at2"/>
<evidence type="ECO:0000256" key="8">
    <source>
        <dbReference type="ARBA" id="ARBA00022741"/>
    </source>
</evidence>
<comment type="caution">
    <text evidence="15">The sequence shown here is derived from an EMBL/GenBank/DDBJ whole genome shotgun (WGS) entry which is preliminary data.</text>
</comment>
<accession>A0A4R2G775</accession>
<dbReference type="InterPro" id="IPR027417">
    <property type="entry name" value="P-loop_NTPase"/>
</dbReference>
<feature type="domain" description="Guanylate kinase-like" evidence="14">
    <location>
        <begin position="4"/>
        <end position="184"/>
    </location>
</feature>
<evidence type="ECO:0000256" key="12">
    <source>
        <dbReference type="ARBA" id="ARBA00048594"/>
    </source>
</evidence>